<keyword evidence="8 10" id="KW-0472">Membrane</keyword>
<feature type="transmembrane region" description="Helical" evidence="10">
    <location>
        <begin position="102"/>
        <end position="125"/>
    </location>
</feature>
<reference evidence="11 12" key="1">
    <citation type="submission" date="2020-06" db="EMBL/GenBank/DDBJ databases">
        <authorList>
            <person name="Kang J."/>
        </authorList>
    </citation>
    <scope>NUCLEOTIDE SEQUENCE [LARGE SCALE GENOMIC DNA]</scope>
    <source>
        <strain evidence="11 12">DCY120</strain>
    </source>
</reference>
<keyword evidence="4 11" id="KW-0762">Sugar transport</keyword>
<feature type="transmembrane region" description="Helical" evidence="10">
    <location>
        <begin position="207"/>
        <end position="236"/>
    </location>
</feature>
<keyword evidence="7 10" id="KW-1133">Transmembrane helix</keyword>
<evidence type="ECO:0000256" key="9">
    <source>
        <dbReference type="SAM" id="MobiDB-lite"/>
    </source>
</evidence>
<sequence>MFLRALLLALWGSFCMIDGKAFHLGFQKPLLAGTGAALICGDLTQGIAIAAALELMWLGTNNVGLYTPPDIIAGSIIGVSIGVMAKGGIATGIAVAMPSAILVQQLNIVALTLNIGLAHAADAVAERGELFSKKISLLHWSGGLIMGLTRFVPIFIVTLFGVPVVNQILKFIPKNVLDGLNVSSKLVAAVGFAMLLRMLIKKQSWVFLLIGYVFCAYIKVPTLGIAMLGIVVAYFYDLMMTARSNQQTSTVQVEETGTGAEELDDDDAEDYDL</sequence>
<dbReference type="InterPro" id="IPR004700">
    <property type="entry name" value="PTS_IIC_man"/>
</dbReference>
<evidence type="ECO:0000256" key="8">
    <source>
        <dbReference type="ARBA" id="ARBA00023136"/>
    </source>
</evidence>
<organism evidence="11 12">
    <name type="scientific">Bombilactobacillus apium</name>
    <dbReference type="NCBI Taxonomy" id="2675299"/>
    <lineage>
        <taxon>Bacteria</taxon>
        <taxon>Bacillati</taxon>
        <taxon>Bacillota</taxon>
        <taxon>Bacilli</taxon>
        <taxon>Lactobacillales</taxon>
        <taxon>Lactobacillaceae</taxon>
        <taxon>Bombilactobacillus</taxon>
    </lineage>
</organism>
<feature type="transmembrane region" description="Helical" evidence="10">
    <location>
        <begin position="71"/>
        <end position="96"/>
    </location>
</feature>
<accession>A0A850R8C6</accession>
<dbReference type="PANTHER" id="PTHR32502">
    <property type="entry name" value="N-ACETYLGALACTOSAMINE PERMEASE II COMPONENT-RELATED"/>
    <property type="match status" value="1"/>
</dbReference>
<keyword evidence="12" id="KW-1185">Reference proteome</keyword>
<evidence type="ECO:0000256" key="6">
    <source>
        <dbReference type="ARBA" id="ARBA00022692"/>
    </source>
</evidence>
<dbReference type="GO" id="GO:0009401">
    <property type="term" value="P:phosphoenolpyruvate-dependent sugar phosphotransferase system"/>
    <property type="evidence" value="ECO:0007669"/>
    <property type="project" value="UniProtKB-KW"/>
</dbReference>
<comment type="caution">
    <text evidence="11">The sequence shown here is derived from an EMBL/GenBank/DDBJ whole genome shotgun (WGS) entry which is preliminary data.</text>
</comment>
<evidence type="ECO:0000256" key="3">
    <source>
        <dbReference type="ARBA" id="ARBA00022475"/>
    </source>
</evidence>
<dbReference type="PANTHER" id="PTHR32502:SF8">
    <property type="entry name" value="N-ACETYLGALACTOSAMINE PERMEASE IIC COMPONENT 1"/>
    <property type="match status" value="1"/>
</dbReference>
<evidence type="ECO:0000256" key="5">
    <source>
        <dbReference type="ARBA" id="ARBA00022683"/>
    </source>
</evidence>
<gene>
    <name evidence="11" type="ORF">HU830_07385</name>
</gene>
<comment type="subcellular location">
    <subcellularLocation>
        <location evidence="1">Cell membrane</location>
        <topology evidence="1">Multi-pass membrane protein</topology>
    </subcellularLocation>
</comment>
<keyword evidence="3" id="KW-1003">Cell membrane</keyword>
<keyword evidence="5" id="KW-0598">Phosphotransferase system</keyword>
<feature type="transmembrane region" description="Helical" evidence="10">
    <location>
        <begin position="35"/>
        <end position="59"/>
    </location>
</feature>
<feature type="region of interest" description="Disordered" evidence="9">
    <location>
        <begin position="249"/>
        <end position="273"/>
    </location>
</feature>
<protein>
    <submittedName>
        <fullName evidence="11">PTS sugar transporter subunit IIC</fullName>
    </submittedName>
</protein>
<evidence type="ECO:0000256" key="1">
    <source>
        <dbReference type="ARBA" id="ARBA00004651"/>
    </source>
</evidence>
<feature type="transmembrane region" description="Helical" evidence="10">
    <location>
        <begin position="137"/>
        <end position="162"/>
    </location>
</feature>
<feature type="transmembrane region" description="Helical" evidence="10">
    <location>
        <begin position="182"/>
        <end position="200"/>
    </location>
</feature>
<dbReference type="AlphaFoldDB" id="A0A850R8C6"/>
<dbReference type="InterPro" id="IPR050303">
    <property type="entry name" value="GatZ_KbaZ_carbometab"/>
</dbReference>
<dbReference type="EMBL" id="JABZEC010000006">
    <property type="protein sequence ID" value="NVY96972.1"/>
    <property type="molecule type" value="Genomic_DNA"/>
</dbReference>
<feature type="compositionally biased region" description="Acidic residues" evidence="9">
    <location>
        <begin position="261"/>
        <end position="273"/>
    </location>
</feature>
<dbReference type="RefSeq" id="WP_176943126.1">
    <property type="nucleotide sequence ID" value="NZ_JABZEC010000006.1"/>
</dbReference>
<evidence type="ECO:0000256" key="2">
    <source>
        <dbReference type="ARBA" id="ARBA00022448"/>
    </source>
</evidence>
<evidence type="ECO:0000256" key="4">
    <source>
        <dbReference type="ARBA" id="ARBA00022597"/>
    </source>
</evidence>
<dbReference type="PROSITE" id="PS51106">
    <property type="entry name" value="PTS_EIIC_TYPE_4"/>
    <property type="match status" value="1"/>
</dbReference>
<dbReference type="GO" id="GO:0005886">
    <property type="term" value="C:plasma membrane"/>
    <property type="evidence" value="ECO:0007669"/>
    <property type="project" value="UniProtKB-SubCell"/>
</dbReference>
<dbReference type="Pfam" id="PF03609">
    <property type="entry name" value="EII-Sor"/>
    <property type="match status" value="1"/>
</dbReference>
<evidence type="ECO:0000256" key="10">
    <source>
        <dbReference type="SAM" id="Phobius"/>
    </source>
</evidence>
<evidence type="ECO:0000313" key="11">
    <source>
        <dbReference type="EMBL" id="NVY96972.1"/>
    </source>
</evidence>
<evidence type="ECO:0000313" key="12">
    <source>
        <dbReference type="Proteomes" id="UP000563523"/>
    </source>
</evidence>
<proteinExistence type="predicted"/>
<name>A0A850R8C6_9LACO</name>
<keyword evidence="2" id="KW-0813">Transport</keyword>
<evidence type="ECO:0000256" key="7">
    <source>
        <dbReference type="ARBA" id="ARBA00022989"/>
    </source>
</evidence>
<keyword evidence="6 10" id="KW-0812">Transmembrane</keyword>
<dbReference type="Proteomes" id="UP000563523">
    <property type="component" value="Unassembled WGS sequence"/>
</dbReference>